<organism evidence="1 2">
    <name type="scientific">Candidatus Ventrousia excrementavium</name>
    <dbReference type="NCBI Taxonomy" id="2840961"/>
    <lineage>
        <taxon>Bacteria</taxon>
        <taxon>Bacillati</taxon>
        <taxon>Bacillota</taxon>
        <taxon>Clostridia</taxon>
        <taxon>Eubacteriales</taxon>
        <taxon>Clostridiaceae</taxon>
        <taxon>Clostridiaceae incertae sedis</taxon>
        <taxon>Candidatus Ventrousia</taxon>
    </lineage>
</organism>
<evidence type="ECO:0000313" key="2">
    <source>
        <dbReference type="Proteomes" id="UP000824073"/>
    </source>
</evidence>
<comment type="caution">
    <text evidence="1">The sequence shown here is derived from an EMBL/GenBank/DDBJ whole genome shotgun (WGS) entry which is preliminary data.</text>
</comment>
<dbReference type="EMBL" id="DVMR01000069">
    <property type="protein sequence ID" value="HIU44483.1"/>
    <property type="molecule type" value="Genomic_DNA"/>
</dbReference>
<dbReference type="InterPro" id="IPR007169">
    <property type="entry name" value="RemA-like"/>
</dbReference>
<protein>
    <submittedName>
        <fullName evidence="1">DUF370 domain-containing protein</fullName>
    </submittedName>
</protein>
<dbReference type="AlphaFoldDB" id="A0A9D1S2G8"/>
<reference evidence="1" key="2">
    <citation type="journal article" date="2021" name="PeerJ">
        <title>Extensive microbial diversity within the chicken gut microbiome revealed by metagenomics and culture.</title>
        <authorList>
            <person name="Gilroy R."/>
            <person name="Ravi A."/>
            <person name="Getino M."/>
            <person name="Pursley I."/>
            <person name="Horton D.L."/>
            <person name="Alikhan N.F."/>
            <person name="Baker D."/>
            <person name="Gharbi K."/>
            <person name="Hall N."/>
            <person name="Watson M."/>
            <person name="Adriaenssens E.M."/>
            <person name="Foster-Nyarko E."/>
            <person name="Jarju S."/>
            <person name="Secka A."/>
            <person name="Antonio M."/>
            <person name="Oren A."/>
            <person name="Chaudhuri R.R."/>
            <person name="La Ragione R."/>
            <person name="Hildebrand F."/>
            <person name="Pallen M.J."/>
        </authorList>
    </citation>
    <scope>NUCLEOTIDE SEQUENCE</scope>
    <source>
        <strain evidence="1">CHK191-8634</strain>
    </source>
</reference>
<proteinExistence type="predicted"/>
<accession>A0A9D1S2G8</accession>
<dbReference type="Pfam" id="PF04025">
    <property type="entry name" value="RemA-like"/>
    <property type="match status" value="1"/>
</dbReference>
<evidence type="ECO:0000313" key="1">
    <source>
        <dbReference type="EMBL" id="HIU44483.1"/>
    </source>
</evidence>
<name>A0A9D1S2G8_9CLOT</name>
<dbReference type="NCBIfam" id="NF046065">
    <property type="entry name" value="MtxRegRemB"/>
    <property type="match status" value="1"/>
</dbReference>
<reference evidence="1" key="1">
    <citation type="submission" date="2020-10" db="EMBL/GenBank/DDBJ databases">
        <authorList>
            <person name="Gilroy R."/>
        </authorList>
    </citation>
    <scope>NUCLEOTIDE SEQUENCE</scope>
    <source>
        <strain evidence="1">CHK191-8634</strain>
    </source>
</reference>
<gene>
    <name evidence="1" type="ORF">IAB67_09325</name>
</gene>
<dbReference type="Proteomes" id="UP000824073">
    <property type="component" value="Unassembled WGS sequence"/>
</dbReference>
<sequence length="81" mass="9140">MYLHLGRDIAVSYSSIVGIFDFDTSTHSHLSRQFFDRAEEKGQVVVVTDELPKSAVVCIENGEQVVYITQVSSQTLYKRSL</sequence>